<dbReference type="Proteomes" id="UP001341840">
    <property type="component" value="Unassembled WGS sequence"/>
</dbReference>
<name>A0ABU6R4W6_9FABA</name>
<feature type="compositionally biased region" description="Basic residues" evidence="1">
    <location>
        <begin position="72"/>
        <end position="82"/>
    </location>
</feature>
<keyword evidence="3" id="KW-1185">Reference proteome</keyword>
<comment type="caution">
    <text evidence="2">The sequence shown here is derived from an EMBL/GenBank/DDBJ whole genome shotgun (WGS) entry which is preliminary data.</text>
</comment>
<proteinExistence type="predicted"/>
<sequence>MPLTFEKIRQSYPSVVVNHVPVMNPSDVDLNGSEGNQQPTNAQTASKGQASFRPPAKVETNAMTSTNFRPKQPIRRRAKRKSPPPSEPPSSSQSDP</sequence>
<accession>A0ABU6R4W6</accession>
<gene>
    <name evidence="2" type="ORF">PIB30_001526</name>
</gene>
<evidence type="ECO:0000313" key="3">
    <source>
        <dbReference type="Proteomes" id="UP001341840"/>
    </source>
</evidence>
<reference evidence="2 3" key="1">
    <citation type="journal article" date="2023" name="Plants (Basel)">
        <title>Bridging the Gap: Combining Genomics and Transcriptomics Approaches to Understand Stylosanthes scabra, an Orphan Legume from the Brazilian Caatinga.</title>
        <authorList>
            <person name="Ferreira-Neto J.R.C."/>
            <person name="da Silva M.D."/>
            <person name="Binneck E."/>
            <person name="de Melo N.F."/>
            <person name="da Silva R.H."/>
            <person name="de Melo A.L.T.M."/>
            <person name="Pandolfi V."/>
            <person name="Bustamante F.O."/>
            <person name="Brasileiro-Vidal A.C."/>
            <person name="Benko-Iseppon A.M."/>
        </authorList>
    </citation>
    <scope>NUCLEOTIDE SEQUENCE [LARGE SCALE GENOMIC DNA]</scope>
    <source>
        <tissue evidence="2">Leaves</tissue>
    </source>
</reference>
<feature type="region of interest" description="Disordered" evidence="1">
    <location>
        <begin position="22"/>
        <end position="96"/>
    </location>
</feature>
<organism evidence="2 3">
    <name type="scientific">Stylosanthes scabra</name>
    <dbReference type="NCBI Taxonomy" id="79078"/>
    <lineage>
        <taxon>Eukaryota</taxon>
        <taxon>Viridiplantae</taxon>
        <taxon>Streptophyta</taxon>
        <taxon>Embryophyta</taxon>
        <taxon>Tracheophyta</taxon>
        <taxon>Spermatophyta</taxon>
        <taxon>Magnoliopsida</taxon>
        <taxon>eudicotyledons</taxon>
        <taxon>Gunneridae</taxon>
        <taxon>Pentapetalae</taxon>
        <taxon>rosids</taxon>
        <taxon>fabids</taxon>
        <taxon>Fabales</taxon>
        <taxon>Fabaceae</taxon>
        <taxon>Papilionoideae</taxon>
        <taxon>50 kb inversion clade</taxon>
        <taxon>dalbergioids sensu lato</taxon>
        <taxon>Dalbergieae</taxon>
        <taxon>Pterocarpus clade</taxon>
        <taxon>Stylosanthes</taxon>
    </lineage>
</organism>
<feature type="compositionally biased region" description="Polar residues" evidence="1">
    <location>
        <begin position="33"/>
        <end position="49"/>
    </location>
</feature>
<protein>
    <submittedName>
        <fullName evidence="2">Uncharacterized protein</fullName>
    </submittedName>
</protein>
<dbReference type="EMBL" id="JASCZI010030211">
    <property type="protein sequence ID" value="MED6118294.1"/>
    <property type="molecule type" value="Genomic_DNA"/>
</dbReference>
<evidence type="ECO:0000313" key="2">
    <source>
        <dbReference type="EMBL" id="MED6118294.1"/>
    </source>
</evidence>
<evidence type="ECO:0000256" key="1">
    <source>
        <dbReference type="SAM" id="MobiDB-lite"/>
    </source>
</evidence>